<feature type="region of interest" description="Disordered" evidence="1">
    <location>
        <begin position="833"/>
        <end position="914"/>
    </location>
</feature>
<evidence type="ECO:0000313" key="3">
    <source>
        <dbReference type="Proteomes" id="UP000237271"/>
    </source>
</evidence>
<dbReference type="Proteomes" id="UP000237271">
    <property type="component" value="Unassembled WGS sequence"/>
</dbReference>
<feature type="compositionally biased region" description="Low complexity" evidence="1">
    <location>
        <begin position="841"/>
        <end position="853"/>
    </location>
</feature>
<dbReference type="EMBL" id="NCKW01006375">
    <property type="protein sequence ID" value="POM72033.1"/>
    <property type="molecule type" value="Genomic_DNA"/>
</dbReference>
<protein>
    <submittedName>
        <fullName evidence="2">Uncharacterized protein</fullName>
    </submittedName>
</protein>
<evidence type="ECO:0000313" key="2">
    <source>
        <dbReference type="EMBL" id="POM72033.1"/>
    </source>
</evidence>
<name>A0A2P4Y2K8_9STRA</name>
<feature type="compositionally biased region" description="Basic and acidic residues" evidence="1">
    <location>
        <begin position="645"/>
        <end position="657"/>
    </location>
</feature>
<gene>
    <name evidence="2" type="ORF">PHPALM_11325</name>
</gene>
<dbReference type="OrthoDB" id="75582at2759"/>
<sequence length="914" mass="104147">MVQVSKPLVIAGVSAVAAAALLVFALARNGSSSDSKKPKQDDGVREVPNLHKEQLLSILETICTQMGQVVMQLAKLEAKIRQESSQSGRSLPEDQLASYLMGQFEEAMKAIESQVYAKFQTTEDEVKVATEYFEEEDDKDVANAVAKLQELYRVMTGGGFSDVEVPAELTLTKFIEIMQETMESLNVAMEEVCLEVKELNPDNKEEAINQRYVKRADNLSAEIHAKHGLTREVLQAAMMKYQQEPAFLMAMTELQQQQAERFAAAAAIFNGATSRRSIAAIAGQEMCSILPTSSPRRVSALDISSNRKGLTDVFQKQEPDVKMWRSQFHDHQQPCIEGGHVDRTKVLHNKKDTKQREDEQSPLFLWGLPREHVLDFIRQSVLPSSWVIQKFIAELRADPNLWAAFQRDVEQIQHQYCLKIRENKEQARTPRSKEDHAQRQKQTAERMERTQRKREQIIQLEDERLAAKHEAYLRRVNPTKELEAADVELTVRYRRRKMWLHVVSFAAISHHWRNQLVQTKNAMMMAKVEGIAASYIQRTWRKWKWQHASKHTVVVYTWLRKCTWKLLLRVRCRRKVRNAVILRQFMLDHCSESHATRNFKRVMTQWRSKVIRAQKACKSFVNCNRARLQALSMWWDEVDHERQRTDRQQHNVDDSRRSTIRNVSAPGSAGSRRKNSIQPGAIAILEGMNEKLANMQMLLTPIEIQRLQQTSISIVKIPKSIKLRLLTEHLTNARKDFRGKQQAYREMILCASYTREVKIEEARAIVQSSVNWDGAAEKNHSMTLNGSASHITSPPPCFLLFSDPSRAKTMEALVRRGVQLTLDADPELKALVSRQQDHRSSQPSSRRTSVSFSGAAVQSPTAPPPSLSPSPRNSILKKLTHKNLPLTPIPPALLAATPTQAAPATSNLSPDKLN</sequence>
<organism evidence="2 3">
    <name type="scientific">Phytophthora palmivora</name>
    <dbReference type="NCBI Taxonomy" id="4796"/>
    <lineage>
        <taxon>Eukaryota</taxon>
        <taxon>Sar</taxon>
        <taxon>Stramenopiles</taxon>
        <taxon>Oomycota</taxon>
        <taxon>Peronosporomycetes</taxon>
        <taxon>Peronosporales</taxon>
        <taxon>Peronosporaceae</taxon>
        <taxon>Phytophthora</taxon>
    </lineage>
</organism>
<reference evidence="2 3" key="1">
    <citation type="journal article" date="2017" name="Genome Biol. Evol.">
        <title>Phytophthora megakarya and P. palmivora, closely related causal agents of cacao black pod rot, underwent increases in genome sizes and gene numbers by different mechanisms.</title>
        <authorList>
            <person name="Ali S.S."/>
            <person name="Shao J."/>
            <person name="Lary D.J."/>
            <person name="Kronmiller B."/>
            <person name="Shen D."/>
            <person name="Strem M.D."/>
            <person name="Amoako-Attah I."/>
            <person name="Akrofi A.Y."/>
            <person name="Begoude B.A."/>
            <person name="Ten Hoopen G.M."/>
            <person name="Coulibaly K."/>
            <person name="Kebe B.I."/>
            <person name="Melnick R.L."/>
            <person name="Guiltinan M.J."/>
            <person name="Tyler B.M."/>
            <person name="Meinhardt L.W."/>
            <person name="Bailey B.A."/>
        </authorList>
    </citation>
    <scope>NUCLEOTIDE SEQUENCE [LARGE SCALE GENOMIC DNA]</scope>
    <source>
        <strain evidence="3">sbr112.9</strain>
    </source>
</reference>
<evidence type="ECO:0000256" key="1">
    <source>
        <dbReference type="SAM" id="MobiDB-lite"/>
    </source>
</evidence>
<comment type="caution">
    <text evidence="2">The sequence shown here is derived from an EMBL/GenBank/DDBJ whole genome shotgun (WGS) entry which is preliminary data.</text>
</comment>
<feature type="region of interest" description="Disordered" evidence="1">
    <location>
        <begin position="423"/>
        <end position="453"/>
    </location>
</feature>
<feature type="region of interest" description="Disordered" evidence="1">
    <location>
        <begin position="645"/>
        <end position="675"/>
    </location>
</feature>
<feature type="compositionally biased region" description="Low complexity" evidence="1">
    <location>
        <begin position="892"/>
        <end position="905"/>
    </location>
</feature>
<dbReference type="AlphaFoldDB" id="A0A2P4Y2K8"/>
<proteinExistence type="predicted"/>
<accession>A0A2P4Y2K8</accession>
<keyword evidence="3" id="KW-1185">Reference proteome</keyword>